<name>A0A3S0SIG1_9HYPH</name>
<comment type="caution">
    <text evidence="2">The sequence shown here is derived from an EMBL/GenBank/DDBJ whole genome shotgun (WGS) entry which is preliminary data.</text>
</comment>
<feature type="domain" description="Winged helix-turn-helix" evidence="1">
    <location>
        <begin position="178"/>
        <end position="241"/>
    </location>
</feature>
<evidence type="ECO:0000259" key="1">
    <source>
        <dbReference type="Pfam" id="PF14090"/>
    </source>
</evidence>
<protein>
    <recommendedName>
        <fullName evidence="1">Winged helix-turn-helix domain-containing protein</fullName>
    </recommendedName>
</protein>
<dbReference type="EMBL" id="RIBW01000013">
    <property type="protein sequence ID" value="RUL98557.1"/>
    <property type="molecule type" value="Genomic_DNA"/>
</dbReference>
<organism evidence="2 3">
    <name type="scientific">Rhizobium anhuiense</name>
    <dbReference type="NCBI Taxonomy" id="1184720"/>
    <lineage>
        <taxon>Bacteria</taxon>
        <taxon>Pseudomonadati</taxon>
        <taxon>Pseudomonadota</taxon>
        <taxon>Alphaproteobacteria</taxon>
        <taxon>Hyphomicrobiales</taxon>
        <taxon>Rhizobiaceae</taxon>
        <taxon>Rhizobium/Agrobacterium group</taxon>
        <taxon>Rhizobium</taxon>
    </lineage>
</organism>
<evidence type="ECO:0000313" key="2">
    <source>
        <dbReference type="EMBL" id="RUL98557.1"/>
    </source>
</evidence>
<reference evidence="2 3" key="1">
    <citation type="journal article" date="2015" name="Int. J. Syst. Evol. Microbiol.">
        <title>Rhizobium anhuiense sp. nov., isolated from effective nodules of Vicia faba and Pisum sativum.</title>
        <authorList>
            <person name="Zhang Y.J."/>
            <person name="Zheng W.T."/>
            <person name="Everall I."/>
            <person name="Young J.P."/>
            <person name="Zhang X.X."/>
            <person name="Tian C.F."/>
            <person name="Sui X.H."/>
            <person name="Wang E.T."/>
            <person name="Chen W.X."/>
        </authorList>
    </citation>
    <scope>NUCLEOTIDE SEQUENCE [LARGE SCALE GENOMIC DNA]</scope>
    <source>
        <strain evidence="2 3">CCBAU 23252</strain>
    </source>
</reference>
<dbReference type="Pfam" id="PF14090">
    <property type="entry name" value="HTH_39"/>
    <property type="match status" value="1"/>
</dbReference>
<sequence>MALTVPSVGVFSFLRPQHPRDHMNYHIVVGAHVRHKDHPDYGNGRIVHIHQNGKSLAVEFENRTGLAHDCAGHTKKNFGRWSKASSLELINPFKAGDTVQMAALDQRAYPGFYYDSDYAEKNGSVLSVDDSYAIVSVAGIPGSQFVPTADLTLVKVDPVEAVKKATPKVKTIVFQSGSQCGRLVKHLLAGNSITPLVARQLFGVERLAARILEIKKAGHKVTSTIKTDVNGKVYAEYALRKAGRIW</sequence>
<accession>A0A3S0SIG1</accession>
<dbReference type="Proteomes" id="UP000273611">
    <property type="component" value="Unassembled WGS sequence"/>
</dbReference>
<dbReference type="AlphaFoldDB" id="A0A3S0SIG1"/>
<proteinExistence type="predicted"/>
<dbReference type="InterPro" id="IPR055245">
    <property type="entry name" value="HTH_proteobacteria"/>
</dbReference>
<gene>
    <name evidence="2" type="ORF">EEQ99_24090</name>
</gene>
<evidence type="ECO:0000313" key="3">
    <source>
        <dbReference type="Proteomes" id="UP000273611"/>
    </source>
</evidence>